<dbReference type="STRING" id="204669.Acid345_0052"/>
<dbReference type="Gene3D" id="2.60.40.1120">
    <property type="entry name" value="Carboxypeptidase-like, regulatory domain"/>
    <property type="match status" value="1"/>
</dbReference>
<dbReference type="HOGENOM" id="CLU_2105770_0_0_0"/>
<accession>Q1IVP3</accession>
<protein>
    <recommendedName>
        <fullName evidence="4">Carboxypeptidase regulatory-like domain-containing protein</fullName>
    </recommendedName>
</protein>
<keyword evidence="1" id="KW-0732">Signal</keyword>
<organism evidence="2 3">
    <name type="scientific">Koribacter versatilis (strain Ellin345)</name>
    <dbReference type="NCBI Taxonomy" id="204669"/>
    <lineage>
        <taxon>Bacteria</taxon>
        <taxon>Pseudomonadati</taxon>
        <taxon>Acidobacteriota</taxon>
        <taxon>Terriglobia</taxon>
        <taxon>Terriglobales</taxon>
        <taxon>Candidatus Korobacteraceae</taxon>
        <taxon>Candidatus Korobacter</taxon>
    </lineage>
</organism>
<dbReference type="EnsemblBacteria" id="ABF39057">
    <property type="protein sequence ID" value="ABF39057"/>
    <property type="gene ID" value="Acid345_0052"/>
</dbReference>
<feature type="chain" id="PRO_5004191350" description="Carboxypeptidase regulatory-like domain-containing protein" evidence="1">
    <location>
        <begin position="19"/>
        <end position="115"/>
    </location>
</feature>
<evidence type="ECO:0000313" key="2">
    <source>
        <dbReference type="EMBL" id="ABF39057.1"/>
    </source>
</evidence>
<dbReference type="InterPro" id="IPR008969">
    <property type="entry name" value="CarboxyPept-like_regulatory"/>
</dbReference>
<evidence type="ECO:0000256" key="1">
    <source>
        <dbReference type="SAM" id="SignalP"/>
    </source>
</evidence>
<dbReference type="AlphaFoldDB" id="Q1IVP3"/>
<dbReference type="SUPFAM" id="SSF49464">
    <property type="entry name" value="Carboxypeptidase regulatory domain-like"/>
    <property type="match status" value="1"/>
</dbReference>
<keyword evidence="3" id="KW-1185">Reference proteome</keyword>
<evidence type="ECO:0008006" key="4">
    <source>
        <dbReference type="Google" id="ProtNLM"/>
    </source>
</evidence>
<dbReference type="Proteomes" id="UP000002432">
    <property type="component" value="Chromosome"/>
</dbReference>
<evidence type="ECO:0000313" key="3">
    <source>
        <dbReference type="Proteomes" id="UP000002432"/>
    </source>
</evidence>
<dbReference type="RefSeq" id="WP_011520859.1">
    <property type="nucleotide sequence ID" value="NC_008009.1"/>
</dbReference>
<name>Q1IVP3_KORVE</name>
<reference evidence="2 3" key="1">
    <citation type="journal article" date="2009" name="Appl. Environ. Microbiol.">
        <title>Three genomes from the phylum Acidobacteria provide insight into the lifestyles of these microorganisms in soils.</title>
        <authorList>
            <person name="Ward N.L."/>
            <person name="Challacombe J.F."/>
            <person name="Janssen P.H."/>
            <person name="Henrissat B."/>
            <person name="Coutinho P.M."/>
            <person name="Wu M."/>
            <person name="Xie G."/>
            <person name="Haft D.H."/>
            <person name="Sait M."/>
            <person name="Badger J."/>
            <person name="Barabote R.D."/>
            <person name="Bradley B."/>
            <person name="Brettin T.S."/>
            <person name="Brinkac L.M."/>
            <person name="Bruce D."/>
            <person name="Creasy T."/>
            <person name="Daugherty S.C."/>
            <person name="Davidsen T.M."/>
            <person name="DeBoy R.T."/>
            <person name="Detter J.C."/>
            <person name="Dodson R.J."/>
            <person name="Durkin A.S."/>
            <person name="Ganapathy A."/>
            <person name="Gwinn-Giglio M."/>
            <person name="Han C.S."/>
            <person name="Khouri H."/>
            <person name="Kiss H."/>
            <person name="Kothari S.P."/>
            <person name="Madupu R."/>
            <person name="Nelson K.E."/>
            <person name="Nelson W.C."/>
            <person name="Paulsen I."/>
            <person name="Penn K."/>
            <person name="Ren Q."/>
            <person name="Rosovitz M.J."/>
            <person name="Selengut J.D."/>
            <person name="Shrivastava S."/>
            <person name="Sullivan S.A."/>
            <person name="Tapia R."/>
            <person name="Thompson L.S."/>
            <person name="Watkins K.L."/>
            <person name="Yang Q."/>
            <person name="Yu C."/>
            <person name="Zafar N."/>
            <person name="Zhou L."/>
            <person name="Kuske C.R."/>
        </authorList>
    </citation>
    <scope>NUCLEOTIDE SEQUENCE [LARGE SCALE GENOMIC DNA]</scope>
    <source>
        <strain evidence="2 3">Ellin345</strain>
    </source>
</reference>
<dbReference type="KEGG" id="aba:Acid345_0052"/>
<proteinExistence type="predicted"/>
<sequence length="115" mass="13015">MRWIVLMTMLFATLIAFAQQPVKIDHSLKRIQGVVQRENGEPIPNIDVEVYGGRSLVAATKTDSKGKFKADSLEPGEYEVWFLYKPRPVFHDAEYNVTVDAKGPKDAWVVVLKPL</sequence>
<dbReference type="EMBL" id="CP000360">
    <property type="protein sequence ID" value="ABF39057.1"/>
    <property type="molecule type" value="Genomic_DNA"/>
</dbReference>
<gene>
    <name evidence="2" type="ordered locus">Acid345_0052</name>
</gene>
<dbReference type="Pfam" id="PF13620">
    <property type="entry name" value="CarboxypepD_reg"/>
    <property type="match status" value="1"/>
</dbReference>
<feature type="signal peptide" evidence="1">
    <location>
        <begin position="1"/>
        <end position="18"/>
    </location>
</feature>